<keyword evidence="1" id="KW-0472">Membrane</keyword>
<evidence type="ECO:0000256" key="1">
    <source>
        <dbReference type="SAM" id="Phobius"/>
    </source>
</evidence>
<feature type="transmembrane region" description="Helical" evidence="1">
    <location>
        <begin position="68"/>
        <end position="93"/>
    </location>
</feature>
<feature type="transmembrane region" description="Helical" evidence="1">
    <location>
        <begin position="173"/>
        <end position="194"/>
    </location>
</feature>
<evidence type="ECO:0000313" key="3">
    <source>
        <dbReference type="EMBL" id="RCG23407.1"/>
    </source>
</evidence>
<accession>A0A367F170</accession>
<dbReference type="EMBL" id="QOIL01000026">
    <property type="protein sequence ID" value="RCG23407.1"/>
    <property type="molecule type" value="Genomic_DNA"/>
</dbReference>
<evidence type="ECO:0000313" key="4">
    <source>
        <dbReference type="Proteomes" id="UP000253094"/>
    </source>
</evidence>
<feature type="transmembrane region" description="Helical" evidence="1">
    <location>
        <begin position="105"/>
        <end position="126"/>
    </location>
</feature>
<gene>
    <name evidence="3" type="ORF">DQ384_34175</name>
</gene>
<keyword evidence="1" id="KW-0812">Transmembrane</keyword>
<dbReference type="OrthoDB" id="3544063at2"/>
<reference evidence="3 4" key="1">
    <citation type="submission" date="2018-06" db="EMBL/GenBank/DDBJ databases">
        <title>Sphaerisporangium craniellae sp. nov., isolated from a marine sponge in the South China Sea.</title>
        <authorList>
            <person name="Li L."/>
        </authorList>
    </citation>
    <scope>NUCLEOTIDE SEQUENCE [LARGE SCALE GENOMIC DNA]</scope>
    <source>
        <strain evidence="3 4">CCTCC AA 208026</strain>
    </source>
</reference>
<keyword evidence="4" id="KW-1185">Reference proteome</keyword>
<dbReference type="Pfam" id="PF14219">
    <property type="entry name" value="DUF4328"/>
    <property type="match status" value="1"/>
</dbReference>
<sequence>MPGGDNMRYARSSVSRAAVGVYLALAAQIATLTCLVVFEEARGRTLARQMALLGNDPHAPGAEAVSGAVTWFAVLILLVAATTVAAGCSYFAWLRQAGATPGMIGIAWFVPVLNLAAPALLLHALREDAGLREGRRKTWRVLVAGWWASWLGFVFLILARLPMTHSPQGKDLTGLGVAELAVAVLAAVLCAATVRELTEARMSARPSGIAPRLKLLPALRSLPRHTYPAQD</sequence>
<comment type="caution">
    <text evidence="3">The sequence shown here is derived from an EMBL/GenBank/DDBJ whole genome shotgun (WGS) entry which is preliminary data.</text>
</comment>
<feature type="domain" description="DUF4328" evidence="2">
    <location>
        <begin position="67"/>
        <end position="198"/>
    </location>
</feature>
<keyword evidence="1" id="KW-1133">Transmembrane helix</keyword>
<feature type="transmembrane region" description="Helical" evidence="1">
    <location>
        <begin position="20"/>
        <end position="38"/>
    </location>
</feature>
<name>A0A367F170_9ACTN</name>
<dbReference type="AlphaFoldDB" id="A0A367F170"/>
<dbReference type="Proteomes" id="UP000253094">
    <property type="component" value="Unassembled WGS sequence"/>
</dbReference>
<protein>
    <submittedName>
        <fullName evidence="3">DUF4328 domain-containing protein</fullName>
    </submittedName>
</protein>
<evidence type="ECO:0000259" key="2">
    <source>
        <dbReference type="Pfam" id="PF14219"/>
    </source>
</evidence>
<organism evidence="3 4">
    <name type="scientific">Sphaerisporangium album</name>
    <dbReference type="NCBI Taxonomy" id="509200"/>
    <lineage>
        <taxon>Bacteria</taxon>
        <taxon>Bacillati</taxon>
        <taxon>Actinomycetota</taxon>
        <taxon>Actinomycetes</taxon>
        <taxon>Streptosporangiales</taxon>
        <taxon>Streptosporangiaceae</taxon>
        <taxon>Sphaerisporangium</taxon>
    </lineage>
</organism>
<proteinExistence type="predicted"/>
<feature type="transmembrane region" description="Helical" evidence="1">
    <location>
        <begin position="138"/>
        <end position="161"/>
    </location>
</feature>
<dbReference type="InterPro" id="IPR025565">
    <property type="entry name" value="DUF4328"/>
</dbReference>